<name>A0A9N9Y7F6_9HYPO</name>
<gene>
    <name evidence="5" type="ORF">CBYS24578_00007048</name>
</gene>
<comment type="catalytic activity">
    <reaction evidence="3">
        <text>a secondary aliphatic amine + O2 + H2O = a primary amine + an aldehyde + H2O2</text>
        <dbReference type="Rhea" id="RHEA:26414"/>
        <dbReference type="ChEBI" id="CHEBI:15377"/>
        <dbReference type="ChEBI" id="CHEBI:15379"/>
        <dbReference type="ChEBI" id="CHEBI:16240"/>
        <dbReference type="ChEBI" id="CHEBI:17478"/>
        <dbReference type="ChEBI" id="CHEBI:58855"/>
        <dbReference type="ChEBI" id="CHEBI:65296"/>
        <dbReference type="EC" id="1.4.3.4"/>
    </reaction>
</comment>
<sequence length="106" mass="11357">MPLTTLVLGPELAFPQAKLEIKAVAAIGGLFRQWNALNGHFCLKNLAASDIFPRHPVETDVVVVEAGFSGLVAAYEMQQAGLEIVLLEARNRVGGRSYSIPLKSGP</sequence>
<dbReference type="InterPro" id="IPR036188">
    <property type="entry name" value="FAD/NAD-bd_sf"/>
</dbReference>
<dbReference type="GO" id="GO:0097621">
    <property type="term" value="F:monoamine oxidase activity"/>
    <property type="evidence" value="ECO:0007669"/>
    <property type="project" value="UniProtKB-EC"/>
</dbReference>
<dbReference type="Gene3D" id="3.50.50.60">
    <property type="entry name" value="FAD/NAD(P)-binding domain"/>
    <property type="match status" value="1"/>
</dbReference>
<evidence type="ECO:0000259" key="4">
    <source>
        <dbReference type="Pfam" id="PF01593"/>
    </source>
</evidence>
<proteinExistence type="inferred from homology"/>
<comment type="similarity">
    <text evidence="1">Belongs to the flavin monoamine oxidase family.</text>
</comment>
<reference evidence="5" key="1">
    <citation type="submission" date="2021-10" db="EMBL/GenBank/DDBJ databases">
        <authorList>
            <person name="Piombo E."/>
        </authorList>
    </citation>
    <scope>NUCLEOTIDE SEQUENCE</scope>
</reference>
<dbReference type="InterPro" id="IPR002937">
    <property type="entry name" value="Amino_oxidase"/>
</dbReference>
<comment type="caution">
    <text evidence="5">The sequence shown here is derived from an EMBL/GenBank/DDBJ whole genome shotgun (WGS) entry which is preliminary data.</text>
</comment>
<feature type="domain" description="Amine oxidase" evidence="4">
    <location>
        <begin position="68"/>
        <end position="103"/>
    </location>
</feature>
<dbReference type="InterPro" id="IPR050703">
    <property type="entry name" value="Flavin_MAO"/>
</dbReference>
<protein>
    <recommendedName>
        <fullName evidence="2">monoamine oxidase</fullName>
        <ecNumber evidence="2">1.4.3.4</ecNumber>
    </recommendedName>
</protein>
<organism evidence="5 6">
    <name type="scientific">Clonostachys byssicola</name>
    <dbReference type="NCBI Taxonomy" id="160290"/>
    <lineage>
        <taxon>Eukaryota</taxon>
        <taxon>Fungi</taxon>
        <taxon>Dikarya</taxon>
        <taxon>Ascomycota</taxon>
        <taxon>Pezizomycotina</taxon>
        <taxon>Sordariomycetes</taxon>
        <taxon>Hypocreomycetidae</taxon>
        <taxon>Hypocreales</taxon>
        <taxon>Bionectriaceae</taxon>
        <taxon>Clonostachys</taxon>
    </lineage>
</organism>
<evidence type="ECO:0000313" key="6">
    <source>
        <dbReference type="Proteomes" id="UP000754883"/>
    </source>
</evidence>
<dbReference type="PANTHER" id="PTHR43563">
    <property type="entry name" value="AMINE OXIDASE"/>
    <property type="match status" value="1"/>
</dbReference>
<evidence type="ECO:0000256" key="1">
    <source>
        <dbReference type="ARBA" id="ARBA00005995"/>
    </source>
</evidence>
<dbReference type="Proteomes" id="UP000754883">
    <property type="component" value="Unassembled WGS sequence"/>
</dbReference>
<dbReference type="OrthoDB" id="5046242at2759"/>
<dbReference type="AlphaFoldDB" id="A0A9N9Y7F6"/>
<dbReference type="EC" id="1.4.3.4" evidence="2"/>
<evidence type="ECO:0000313" key="5">
    <source>
        <dbReference type="EMBL" id="CAG9990801.1"/>
    </source>
</evidence>
<dbReference type="PANTHER" id="PTHR43563:SF14">
    <property type="entry name" value="AMINE OXIDASE"/>
    <property type="match status" value="1"/>
</dbReference>
<accession>A0A9N9Y7F6</accession>
<keyword evidence="6" id="KW-1185">Reference proteome</keyword>
<dbReference type="EMBL" id="CABFNO020001476">
    <property type="protein sequence ID" value="CAG9990801.1"/>
    <property type="molecule type" value="Genomic_DNA"/>
</dbReference>
<dbReference type="SUPFAM" id="SSF51905">
    <property type="entry name" value="FAD/NAD(P)-binding domain"/>
    <property type="match status" value="1"/>
</dbReference>
<evidence type="ECO:0000256" key="2">
    <source>
        <dbReference type="ARBA" id="ARBA00012804"/>
    </source>
</evidence>
<dbReference type="Pfam" id="PF01593">
    <property type="entry name" value="Amino_oxidase"/>
    <property type="match status" value="1"/>
</dbReference>
<evidence type="ECO:0000256" key="3">
    <source>
        <dbReference type="ARBA" id="ARBA00048448"/>
    </source>
</evidence>